<protein>
    <submittedName>
        <fullName evidence="4">Uncharacterized protein</fullName>
    </submittedName>
</protein>
<keyword evidence="2" id="KW-0418">Kinase</keyword>
<gene>
    <name evidence="4" type="ORF">SASPL_112087</name>
</gene>
<reference evidence="4" key="2">
    <citation type="submission" date="2020-08" db="EMBL/GenBank/DDBJ databases">
        <title>Plant Genome Project.</title>
        <authorList>
            <person name="Zhang R.-G."/>
        </authorList>
    </citation>
    <scope>NUCLEOTIDE SEQUENCE</scope>
    <source>
        <strain evidence="4">Huo1</strain>
        <tissue evidence="4">Leaf</tissue>
    </source>
</reference>
<reference evidence="4" key="1">
    <citation type="submission" date="2018-01" db="EMBL/GenBank/DDBJ databases">
        <authorList>
            <person name="Mao J.F."/>
        </authorList>
    </citation>
    <scope>NUCLEOTIDE SEQUENCE</scope>
    <source>
        <strain evidence="4">Huo1</strain>
        <tissue evidence="4">Leaf</tissue>
    </source>
</reference>
<evidence type="ECO:0000256" key="1">
    <source>
        <dbReference type="ARBA" id="ARBA00022679"/>
    </source>
</evidence>
<dbReference type="EMBL" id="PNBA02000004">
    <property type="protein sequence ID" value="KAG6427840.1"/>
    <property type="molecule type" value="Genomic_DNA"/>
</dbReference>
<organism evidence="4">
    <name type="scientific">Salvia splendens</name>
    <name type="common">Scarlet sage</name>
    <dbReference type="NCBI Taxonomy" id="180675"/>
    <lineage>
        <taxon>Eukaryota</taxon>
        <taxon>Viridiplantae</taxon>
        <taxon>Streptophyta</taxon>
        <taxon>Embryophyta</taxon>
        <taxon>Tracheophyta</taxon>
        <taxon>Spermatophyta</taxon>
        <taxon>Magnoliopsida</taxon>
        <taxon>eudicotyledons</taxon>
        <taxon>Gunneridae</taxon>
        <taxon>Pentapetalae</taxon>
        <taxon>asterids</taxon>
        <taxon>lamiids</taxon>
        <taxon>Lamiales</taxon>
        <taxon>Lamiaceae</taxon>
        <taxon>Nepetoideae</taxon>
        <taxon>Mentheae</taxon>
        <taxon>Salviinae</taxon>
        <taxon>Salvia</taxon>
        <taxon>Salvia subgen. Calosphace</taxon>
        <taxon>core Calosphace</taxon>
    </lineage>
</organism>
<keyword evidence="1" id="KW-0808">Transferase</keyword>
<evidence type="ECO:0000313" key="4">
    <source>
        <dbReference type="EMBL" id="KAG6427840.1"/>
    </source>
</evidence>
<dbReference type="PANTHER" id="PTHR43435">
    <property type="entry name" value="RIBULOKINASE"/>
    <property type="match status" value="1"/>
</dbReference>
<evidence type="ECO:0000256" key="2">
    <source>
        <dbReference type="ARBA" id="ARBA00022777"/>
    </source>
</evidence>
<proteinExistence type="predicted"/>
<evidence type="ECO:0000313" key="5">
    <source>
        <dbReference type="Proteomes" id="UP000298416"/>
    </source>
</evidence>
<keyword evidence="5" id="KW-1185">Reference proteome</keyword>
<dbReference type="Gene3D" id="3.30.420.40">
    <property type="match status" value="1"/>
</dbReference>
<feature type="region of interest" description="Disordered" evidence="3">
    <location>
        <begin position="1"/>
        <end position="25"/>
    </location>
</feature>
<dbReference type="PANTHER" id="PTHR43435:SF4">
    <property type="entry name" value="FGGY CARBOHYDRATE KINASE DOMAIN-CONTAINING PROTEIN"/>
    <property type="match status" value="1"/>
</dbReference>
<dbReference type="AlphaFoldDB" id="A0A8X8Y9B8"/>
<feature type="compositionally biased region" description="Polar residues" evidence="3">
    <location>
        <begin position="14"/>
        <end position="25"/>
    </location>
</feature>
<comment type="caution">
    <text evidence="4">The sequence shown here is derived from an EMBL/GenBank/DDBJ whole genome shotgun (WGS) entry which is preliminary data.</text>
</comment>
<dbReference type="Proteomes" id="UP000298416">
    <property type="component" value="Unassembled WGS sequence"/>
</dbReference>
<accession>A0A8X8Y9B8</accession>
<dbReference type="GO" id="GO:0019150">
    <property type="term" value="F:D-ribulokinase activity"/>
    <property type="evidence" value="ECO:0007669"/>
    <property type="project" value="TreeGrafter"/>
</dbReference>
<evidence type="ECO:0000256" key="3">
    <source>
        <dbReference type="SAM" id="MobiDB-lite"/>
    </source>
</evidence>
<dbReference type="GO" id="GO:0005737">
    <property type="term" value="C:cytoplasm"/>
    <property type="evidence" value="ECO:0007669"/>
    <property type="project" value="TreeGrafter"/>
</dbReference>
<dbReference type="GO" id="GO:0019321">
    <property type="term" value="P:pentose metabolic process"/>
    <property type="evidence" value="ECO:0007669"/>
    <property type="project" value="TreeGrafter"/>
</dbReference>
<name>A0A8X8Y9B8_SALSN</name>
<sequence length="234" mass="25562">MSGANRLINPPNHGHSSSAVEMTTPSCPITPRSRTGTGPMFLSVAHAQVILPNEAIFNNHGRLLGFATSPIQIWKDGDCVERRNVIVWMDHRAVKQSERINLSKSPVLEYCGGSVSPEMQTPKWMTYDALPFYVLGYVLSGDPFPLKLHAIVLKAIIMDDDAYTSTTSRGEDVGVSNGAAGRGRQQADVEKEMEQNAIDDIVYCFGDRQLICNVSYVVTAGGCWCKSGLRLNAS</sequence>